<sequence>MQSQFKKRSKLQLFIHHEKNVLVLSKKNIQSEKKQTSGAWLYAASWPCASFQYVTPMYSTINTEASFVLNPCWQSSSTLAVSREKKKR</sequence>
<proteinExistence type="predicted"/>
<dbReference type="EMBL" id="AP015037">
    <property type="protein sequence ID" value="BAT83724.1"/>
    <property type="molecule type" value="Genomic_DNA"/>
</dbReference>
<evidence type="ECO:0000313" key="1">
    <source>
        <dbReference type="EMBL" id="BAT83724.1"/>
    </source>
</evidence>
<organism evidence="1 2">
    <name type="scientific">Vigna angularis var. angularis</name>
    <dbReference type="NCBI Taxonomy" id="157739"/>
    <lineage>
        <taxon>Eukaryota</taxon>
        <taxon>Viridiplantae</taxon>
        <taxon>Streptophyta</taxon>
        <taxon>Embryophyta</taxon>
        <taxon>Tracheophyta</taxon>
        <taxon>Spermatophyta</taxon>
        <taxon>Magnoliopsida</taxon>
        <taxon>eudicotyledons</taxon>
        <taxon>Gunneridae</taxon>
        <taxon>Pentapetalae</taxon>
        <taxon>rosids</taxon>
        <taxon>fabids</taxon>
        <taxon>Fabales</taxon>
        <taxon>Fabaceae</taxon>
        <taxon>Papilionoideae</taxon>
        <taxon>50 kb inversion clade</taxon>
        <taxon>NPAAA clade</taxon>
        <taxon>indigoferoid/millettioid clade</taxon>
        <taxon>Phaseoleae</taxon>
        <taxon>Vigna</taxon>
    </lineage>
</organism>
<reference evidence="1 2" key="1">
    <citation type="journal article" date="2015" name="Sci. Rep.">
        <title>The power of single molecule real-time sequencing technology in the de novo assembly of a eukaryotic genome.</title>
        <authorList>
            <person name="Sakai H."/>
            <person name="Naito K."/>
            <person name="Ogiso-Tanaka E."/>
            <person name="Takahashi Y."/>
            <person name="Iseki K."/>
            <person name="Muto C."/>
            <person name="Satou K."/>
            <person name="Teruya K."/>
            <person name="Shiroma A."/>
            <person name="Shimoji M."/>
            <person name="Hirano T."/>
            <person name="Itoh T."/>
            <person name="Kaga A."/>
            <person name="Tomooka N."/>
        </authorList>
    </citation>
    <scope>NUCLEOTIDE SEQUENCE [LARGE SCALE GENOMIC DNA]</scope>
    <source>
        <strain evidence="2">cv. Shumari</strain>
    </source>
</reference>
<evidence type="ECO:0000313" key="2">
    <source>
        <dbReference type="Proteomes" id="UP000291084"/>
    </source>
</evidence>
<dbReference type="AlphaFoldDB" id="A0A0S3RT38"/>
<name>A0A0S3RT38_PHAAN</name>
<dbReference type="Proteomes" id="UP000291084">
    <property type="component" value="Chromosome 4"/>
</dbReference>
<keyword evidence="2" id="KW-1185">Reference proteome</keyword>
<protein>
    <submittedName>
        <fullName evidence="1">Uncharacterized protein</fullName>
    </submittedName>
</protein>
<gene>
    <name evidence="1" type="primary">Vigan.04G092500</name>
    <name evidence="1" type="ORF">VIGAN_04092500</name>
</gene>
<accession>A0A0S3RT38</accession>